<protein>
    <submittedName>
        <fullName evidence="1">Uncharacterized protein</fullName>
    </submittedName>
</protein>
<organism evidence="1 2">
    <name type="scientific">Chitinophaga silvatica</name>
    <dbReference type="NCBI Taxonomy" id="2282649"/>
    <lineage>
        <taxon>Bacteria</taxon>
        <taxon>Pseudomonadati</taxon>
        <taxon>Bacteroidota</taxon>
        <taxon>Chitinophagia</taxon>
        <taxon>Chitinophagales</taxon>
        <taxon>Chitinophagaceae</taxon>
        <taxon>Chitinophaga</taxon>
    </lineage>
</organism>
<keyword evidence="2" id="KW-1185">Reference proteome</keyword>
<sequence>MAKVGAASMVKGQRTKFLYGSYVFNGSADFGNCHAGFMGVQQGMPRNTQYLWAGMDELVKLHPNTWERIVQILSGSSPMGDQPIDHMWNKQGMTDGESLLIIYPNKYNATIMDRILRTGPY</sequence>
<dbReference type="AlphaFoldDB" id="A0A3E1Y7U9"/>
<evidence type="ECO:0000313" key="1">
    <source>
        <dbReference type="EMBL" id="RFS21157.1"/>
    </source>
</evidence>
<dbReference type="OrthoDB" id="2972467at2"/>
<dbReference type="Proteomes" id="UP000260644">
    <property type="component" value="Unassembled WGS sequence"/>
</dbReference>
<evidence type="ECO:0000313" key="2">
    <source>
        <dbReference type="Proteomes" id="UP000260644"/>
    </source>
</evidence>
<dbReference type="RefSeq" id="WP_116977105.1">
    <property type="nucleotide sequence ID" value="NZ_QPMM01000009.1"/>
</dbReference>
<proteinExistence type="predicted"/>
<dbReference type="EMBL" id="QPMM01000009">
    <property type="protein sequence ID" value="RFS21157.1"/>
    <property type="molecule type" value="Genomic_DNA"/>
</dbReference>
<gene>
    <name evidence="1" type="ORF">DVR12_17635</name>
</gene>
<accession>A0A3E1Y7U9</accession>
<comment type="caution">
    <text evidence="1">The sequence shown here is derived from an EMBL/GenBank/DDBJ whole genome shotgun (WGS) entry which is preliminary data.</text>
</comment>
<reference evidence="1 2" key="1">
    <citation type="submission" date="2018-07" db="EMBL/GenBank/DDBJ databases">
        <title>Chitinophaga K2CV101002-2 sp. nov., isolated from a monsoon evergreen broad-leaved forest soil.</title>
        <authorList>
            <person name="Lv Y."/>
        </authorList>
    </citation>
    <scope>NUCLEOTIDE SEQUENCE [LARGE SCALE GENOMIC DNA]</scope>
    <source>
        <strain evidence="1 2">GDMCC 1.1288</strain>
    </source>
</reference>
<name>A0A3E1Y7U9_9BACT</name>